<evidence type="ECO:0000313" key="3">
    <source>
        <dbReference type="EMBL" id="AHK78396.1"/>
    </source>
</evidence>
<accession>W8KS39</accession>
<keyword evidence="1" id="KW-0479">Metal-binding</keyword>
<gene>
    <name evidence="3" type="ORF">M911_03490</name>
</gene>
<proteinExistence type="predicted"/>
<dbReference type="PROSITE" id="PS01047">
    <property type="entry name" value="HMA_1"/>
    <property type="match status" value="1"/>
</dbReference>
<sequence>MTRIHITGMSCGHCEASVEKALTNVPGVDQVVRVDRQREEAVVEGPAAAQALEEAIIRLGFQAKVTE</sequence>
<dbReference type="SUPFAM" id="SSF55008">
    <property type="entry name" value="HMA, heavy metal-associated domain"/>
    <property type="match status" value="1"/>
</dbReference>
<keyword evidence="4" id="KW-1185">Reference proteome</keyword>
<dbReference type="CDD" id="cd00371">
    <property type="entry name" value="HMA"/>
    <property type="match status" value="1"/>
</dbReference>
<feature type="domain" description="HMA" evidence="2">
    <location>
        <begin position="1"/>
        <end position="64"/>
    </location>
</feature>
<dbReference type="GO" id="GO:0046872">
    <property type="term" value="F:metal ion binding"/>
    <property type="evidence" value="ECO:0007669"/>
    <property type="project" value="UniProtKB-KW"/>
</dbReference>
<dbReference type="InterPro" id="IPR017969">
    <property type="entry name" value="Heavy-metal-associated_CS"/>
</dbReference>
<reference evidence="3 4" key="1">
    <citation type="journal article" date="2014" name="J Genomics">
        <title>Draft Genome Sequence of the Extremely Halophilic Phototrophic Purple Sulfur Bacterium Halorhodospira halochloris.</title>
        <authorList>
            <person name="Singh K.S."/>
            <person name="Kirksey J."/>
            <person name="Hoff W.D."/>
            <person name="Deole R."/>
        </authorList>
    </citation>
    <scope>NUCLEOTIDE SEQUENCE [LARGE SCALE GENOMIC DNA]</scope>
    <source>
        <strain evidence="3 4">A</strain>
    </source>
</reference>
<protein>
    <submittedName>
        <fullName evidence="3">Mercury transporter</fullName>
    </submittedName>
</protein>
<evidence type="ECO:0000259" key="2">
    <source>
        <dbReference type="PROSITE" id="PS50846"/>
    </source>
</evidence>
<organism evidence="3 4">
    <name type="scientific">Ectothiorhodospira haloalkaliphila</name>
    <dbReference type="NCBI Taxonomy" id="421628"/>
    <lineage>
        <taxon>Bacteria</taxon>
        <taxon>Pseudomonadati</taxon>
        <taxon>Pseudomonadota</taxon>
        <taxon>Gammaproteobacteria</taxon>
        <taxon>Chromatiales</taxon>
        <taxon>Ectothiorhodospiraceae</taxon>
        <taxon>Ectothiorhodospira</taxon>
    </lineage>
</organism>
<dbReference type="AlphaFoldDB" id="W8KS39"/>
<dbReference type="InterPro" id="IPR006121">
    <property type="entry name" value="HMA_dom"/>
</dbReference>
<dbReference type="PROSITE" id="PS50846">
    <property type="entry name" value="HMA_2"/>
    <property type="match status" value="1"/>
</dbReference>
<evidence type="ECO:0000256" key="1">
    <source>
        <dbReference type="ARBA" id="ARBA00022723"/>
    </source>
</evidence>
<evidence type="ECO:0000313" key="4">
    <source>
        <dbReference type="Proteomes" id="UP000019442"/>
    </source>
</evidence>
<name>W8KS39_9GAMM</name>
<dbReference type="Gene3D" id="3.30.70.100">
    <property type="match status" value="1"/>
</dbReference>
<dbReference type="Pfam" id="PF00403">
    <property type="entry name" value="HMA"/>
    <property type="match status" value="1"/>
</dbReference>
<dbReference type="KEGG" id="hhc:M911_03490"/>
<dbReference type="HOGENOM" id="CLU_134973_6_0_6"/>
<dbReference type="EMBL" id="CP007268">
    <property type="protein sequence ID" value="AHK78396.1"/>
    <property type="molecule type" value="Genomic_DNA"/>
</dbReference>
<reference evidence="4" key="2">
    <citation type="submission" date="2014-02" db="EMBL/GenBank/DDBJ databases">
        <title>Draft Genome Sequence of extremely halophilic bacteria Halorhodospira halochloris.</title>
        <authorList>
            <person name="Singh K.S."/>
        </authorList>
    </citation>
    <scope>NUCLEOTIDE SEQUENCE [LARGE SCALE GENOMIC DNA]</scope>
    <source>
        <strain evidence="4">A</strain>
    </source>
</reference>
<dbReference type="Proteomes" id="UP000019442">
    <property type="component" value="Chromosome"/>
</dbReference>
<dbReference type="InterPro" id="IPR036163">
    <property type="entry name" value="HMA_dom_sf"/>
</dbReference>